<dbReference type="CDD" id="cd03214">
    <property type="entry name" value="ABC_Iron-Siderophores_B12_Hemin"/>
    <property type="match status" value="1"/>
</dbReference>
<evidence type="ECO:0000256" key="5">
    <source>
        <dbReference type="ARBA" id="ARBA00022741"/>
    </source>
</evidence>
<dbReference type="Pfam" id="PF00005">
    <property type="entry name" value="ABC_tran"/>
    <property type="match status" value="1"/>
</dbReference>
<dbReference type="RefSeq" id="WP_353289882.1">
    <property type="nucleotide sequence ID" value="NZ_BAABQM010000002.1"/>
</dbReference>
<dbReference type="EMBL" id="BAABQM010000002">
    <property type="protein sequence ID" value="GAA5414722.1"/>
    <property type="molecule type" value="Genomic_DNA"/>
</dbReference>
<evidence type="ECO:0000256" key="7">
    <source>
        <dbReference type="ARBA" id="ARBA00023004"/>
    </source>
</evidence>
<dbReference type="InterPro" id="IPR051535">
    <property type="entry name" value="Siderophore_ABC-ATPase"/>
</dbReference>
<comment type="subcellular location">
    <subcellularLocation>
        <location evidence="1">Cell membrane</location>
        <topology evidence="1">Peripheral membrane protein</topology>
    </subcellularLocation>
</comment>
<dbReference type="Gene3D" id="3.40.50.300">
    <property type="entry name" value="P-loop containing nucleotide triphosphate hydrolases"/>
    <property type="match status" value="1"/>
</dbReference>
<dbReference type="SMART" id="SM00382">
    <property type="entry name" value="AAA"/>
    <property type="match status" value="1"/>
</dbReference>
<dbReference type="InterPro" id="IPR027417">
    <property type="entry name" value="P-loop_NTPase"/>
</dbReference>
<proteinExistence type="predicted"/>
<dbReference type="Proteomes" id="UP001449582">
    <property type="component" value="Unassembled WGS sequence"/>
</dbReference>
<evidence type="ECO:0000256" key="6">
    <source>
        <dbReference type="ARBA" id="ARBA00022840"/>
    </source>
</evidence>
<keyword evidence="6 11" id="KW-0067">ATP-binding</keyword>
<evidence type="ECO:0000256" key="4">
    <source>
        <dbReference type="ARBA" id="ARBA00022496"/>
    </source>
</evidence>
<comment type="caution">
    <text evidence="11">The sequence shown here is derived from an EMBL/GenBank/DDBJ whole genome shotgun (WGS) entry which is preliminary data.</text>
</comment>
<dbReference type="InterPro" id="IPR017871">
    <property type="entry name" value="ABC_transporter-like_CS"/>
</dbReference>
<dbReference type="InterPro" id="IPR003439">
    <property type="entry name" value="ABC_transporter-like_ATP-bd"/>
</dbReference>
<evidence type="ECO:0000256" key="8">
    <source>
        <dbReference type="ARBA" id="ARBA00023065"/>
    </source>
</evidence>
<dbReference type="PROSITE" id="PS00211">
    <property type="entry name" value="ABC_TRANSPORTER_1"/>
    <property type="match status" value="1"/>
</dbReference>
<reference evidence="11" key="1">
    <citation type="submission" date="2024-02" db="EMBL/GenBank/DDBJ databases">
        <title>Draft genome sequence of new strains in genus Ureaplasma.</title>
        <authorList>
            <person name="Nakajima Y."/>
            <person name="Segawa T."/>
        </authorList>
    </citation>
    <scope>NUCLEOTIDE SEQUENCE [LARGE SCALE GENOMIC DNA]</scope>
    <source>
        <strain evidence="11">OM1</strain>
    </source>
</reference>
<evidence type="ECO:0000256" key="1">
    <source>
        <dbReference type="ARBA" id="ARBA00004202"/>
    </source>
</evidence>
<sequence>MNEQIKELTSEPSNYDFSTNHHNNVLFNVENLSFGYNSSRKILDNFTTQFNEGEFAVIIGPNGCGKSTLIKSLVRVNIPDAGHIFFKDKLIYAPNPIEAVLLQLKYGLFKLWKKDVSQELSSLQWFKANKSKYKVYGSKKLGAEISYVPQISNFPESTTIYEFVKMGRFPHSNALGINTNKKKEKEIIDGVLKQVGIYEFRNEDINGVSGGQRQKALIAMSLAQQTDTIILDEPTNHLDIKAQLEIMSLLHRLHHELHKSIILVIHDINVGIKYASTLFIMKDGKLLAKGKPKDIINSEILLEAFGINAVVKTEDGGEIKITEFSLPLSEETVLEQQAQDSWNQHLEHHQELDSHSNK</sequence>
<dbReference type="PANTHER" id="PTHR42771:SF2">
    <property type="entry name" value="IRON(3+)-HYDROXAMATE IMPORT ATP-BINDING PROTEIN FHUC"/>
    <property type="match status" value="1"/>
</dbReference>
<keyword evidence="12" id="KW-1185">Reference proteome</keyword>
<keyword evidence="4" id="KW-0410">Iron transport</keyword>
<evidence type="ECO:0000313" key="11">
    <source>
        <dbReference type="EMBL" id="GAA5414722.1"/>
    </source>
</evidence>
<organism evidence="11 12">
    <name type="scientific">Ureaplasma ceti</name>
    <dbReference type="NCBI Taxonomy" id="3119530"/>
    <lineage>
        <taxon>Bacteria</taxon>
        <taxon>Bacillati</taxon>
        <taxon>Mycoplasmatota</taxon>
        <taxon>Mycoplasmoidales</taxon>
        <taxon>Mycoplasmoidaceae</taxon>
        <taxon>Ureaplasma</taxon>
    </lineage>
</organism>
<evidence type="ECO:0000259" key="10">
    <source>
        <dbReference type="PROSITE" id="PS50893"/>
    </source>
</evidence>
<dbReference type="InterPro" id="IPR003593">
    <property type="entry name" value="AAA+_ATPase"/>
</dbReference>
<keyword evidence="3" id="KW-1003">Cell membrane</keyword>
<dbReference type="PANTHER" id="PTHR42771">
    <property type="entry name" value="IRON(3+)-HYDROXAMATE IMPORT ATP-BINDING PROTEIN FHUC"/>
    <property type="match status" value="1"/>
</dbReference>
<dbReference type="SUPFAM" id="SSF52540">
    <property type="entry name" value="P-loop containing nucleoside triphosphate hydrolases"/>
    <property type="match status" value="1"/>
</dbReference>
<keyword evidence="2" id="KW-0813">Transport</keyword>
<dbReference type="PROSITE" id="PS50893">
    <property type="entry name" value="ABC_TRANSPORTER_2"/>
    <property type="match status" value="1"/>
</dbReference>
<keyword evidence="5" id="KW-0547">Nucleotide-binding</keyword>
<keyword evidence="9" id="KW-0472">Membrane</keyword>
<evidence type="ECO:0000256" key="2">
    <source>
        <dbReference type="ARBA" id="ARBA00022448"/>
    </source>
</evidence>
<feature type="domain" description="ABC transporter" evidence="10">
    <location>
        <begin position="27"/>
        <end position="308"/>
    </location>
</feature>
<accession>A0ABP9U9G8</accession>
<name>A0ABP9U9G8_9BACT</name>
<evidence type="ECO:0000313" key="12">
    <source>
        <dbReference type="Proteomes" id="UP001449582"/>
    </source>
</evidence>
<dbReference type="GO" id="GO:0005524">
    <property type="term" value="F:ATP binding"/>
    <property type="evidence" value="ECO:0007669"/>
    <property type="project" value="UniProtKB-KW"/>
</dbReference>
<evidence type="ECO:0000256" key="9">
    <source>
        <dbReference type="ARBA" id="ARBA00023136"/>
    </source>
</evidence>
<keyword evidence="8" id="KW-0406">Ion transport</keyword>
<keyword evidence="7" id="KW-0408">Iron</keyword>
<gene>
    <name evidence="11" type="ORF">UREOM_4330</name>
</gene>
<evidence type="ECO:0000256" key="3">
    <source>
        <dbReference type="ARBA" id="ARBA00022475"/>
    </source>
</evidence>
<protein>
    <submittedName>
        <fullName evidence="11">ABC transporter ATP-binding protein</fullName>
    </submittedName>
</protein>